<dbReference type="InterPro" id="IPR052035">
    <property type="entry name" value="ZnF_BED_domain_contain"/>
</dbReference>
<feature type="compositionally biased region" description="Low complexity" evidence="1">
    <location>
        <begin position="165"/>
        <end position="184"/>
    </location>
</feature>
<dbReference type="InterPro" id="IPR012337">
    <property type="entry name" value="RNaseH-like_sf"/>
</dbReference>
<name>A0ABQ8LZD5_LABRO</name>
<keyword evidence="2" id="KW-0436">Ligase</keyword>
<evidence type="ECO:0000256" key="1">
    <source>
        <dbReference type="SAM" id="MobiDB-lite"/>
    </source>
</evidence>
<proteinExistence type="predicted"/>
<gene>
    <name evidence="2" type="ORF">H4Q32_012810</name>
</gene>
<reference evidence="2 3" key="1">
    <citation type="submission" date="2022-01" db="EMBL/GenBank/DDBJ databases">
        <title>A high-quality chromosome-level genome assembly of rohu carp, Labeo rohita.</title>
        <authorList>
            <person name="Arick M.A. II"/>
            <person name="Hsu C.-Y."/>
            <person name="Magbanua Z."/>
            <person name="Pechanova O."/>
            <person name="Grover C."/>
            <person name="Miller E."/>
            <person name="Thrash A."/>
            <person name="Ezzel L."/>
            <person name="Alam S."/>
            <person name="Benzie J."/>
            <person name="Hamilton M."/>
            <person name="Karsi A."/>
            <person name="Lawrence M.L."/>
            <person name="Peterson D.G."/>
        </authorList>
    </citation>
    <scope>NUCLEOTIDE SEQUENCE [LARGE SCALE GENOMIC DNA]</scope>
    <source>
        <strain evidence="3">BAU-BD-2019</strain>
        <tissue evidence="2">Blood</tissue>
    </source>
</reference>
<evidence type="ECO:0000313" key="3">
    <source>
        <dbReference type="Proteomes" id="UP000830375"/>
    </source>
</evidence>
<feature type="region of interest" description="Disordered" evidence="1">
    <location>
        <begin position="156"/>
        <end position="203"/>
    </location>
</feature>
<dbReference type="Proteomes" id="UP000830375">
    <property type="component" value="Unassembled WGS sequence"/>
</dbReference>
<evidence type="ECO:0000313" key="2">
    <source>
        <dbReference type="EMBL" id="KAI2655999.1"/>
    </source>
</evidence>
<organism evidence="2 3">
    <name type="scientific">Labeo rohita</name>
    <name type="common">Indian major carp</name>
    <name type="synonym">Cyprinus rohita</name>
    <dbReference type="NCBI Taxonomy" id="84645"/>
    <lineage>
        <taxon>Eukaryota</taxon>
        <taxon>Metazoa</taxon>
        <taxon>Chordata</taxon>
        <taxon>Craniata</taxon>
        <taxon>Vertebrata</taxon>
        <taxon>Euteleostomi</taxon>
        <taxon>Actinopterygii</taxon>
        <taxon>Neopterygii</taxon>
        <taxon>Teleostei</taxon>
        <taxon>Ostariophysi</taxon>
        <taxon>Cypriniformes</taxon>
        <taxon>Cyprinidae</taxon>
        <taxon>Labeoninae</taxon>
        <taxon>Labeonini</taxon>
        <taxon>Labeo</taxon>
    </lineage>
</organism>
<dbReference type="SUPFAM" id="SSF140996">
    <property type="entry name" value="Hermes dimerisation domain"/>
    <property type="match status" value="1"/>
</dbReference>
<protein>
    <submittedName>
        <fullName evidence="2">E3 SUMO-protein ligase ZBED1</fullName>
    </submittedName>
</protein>
<dbReference type="PANTHER" id="PTHR46481">
    <property type="entry name" value="ZINC FINGER BED DOMAIN-CONTAINING PROTEIN 4"/>
    <property type="match status" value="1"/>
</dbReference>
<dbReference type="GO" id="GO:0016874">
    <property type="term" value="F:ligase activity"/>
    <property type="evidence" value="ECO:0007669"/>
    <property type="project" value="UniProtKB-KW"/>
</dbReference>
<accession>A0ABQ8LZD5</accession>
<sequence>MREQTRAITEATGMYISSAMHPYTVVDDPGFKYLLKVLEPRYTVPSCAHISQSVGPSLYTRTSAEIEHELSTAPAVALTTDEWTSCTTESYLTVTAHFIDSEWEMKSPVLQGYRIGTTCWMLCPYIELSITERNGSQPAHQQRIYDNIVIVLSTAQQSETRETTEASPSTSSEPSPSTSSEPSPLVVKAESEAAPSPSPKRSAMSEIFGPLFKTVKKYQPDLQQRLKDEVYAYMAKECISIDSNPLA</sequence>
<dbReference type="EMBL" id="JACTAM010000015">
    <property type="protein sequence ID" value="KAI2655999.1"/>
    <property type="molecule type" value="Genomic_DNA"/>
</dbReference>
<dbReference type="SUPFAM" id="SSF53098">
    <property type="entry name" value="Ribonuclease H-like"/>
    <property type="match status" value="1"/>
</dbReference>
<comment type="caution">
    <text evidence="2">The sequence shown here is derived from an EMBL/GenBank/DDBJ whole genome shotgun (WGS) entry which is preliminary data.</text>
</comment>
<dbReference type="PANTHER" id="PTHR46481:SF4">
    <property type="entry name" value="ZINC FINGER BED DOMAIN-CONTAINING PROTEIN 4"/>
    <property type="match status" value="1"/>
</dbReference>
<keyword evidence="3" id="KW-1185">Reference proteome</keyword>